<evidence type="ECO:0000313" key="1">
    <source>
        <dbReference type="EMBL" id="OQB74047.1"/>
    </source>
</evidence>
<dbReference type="InterPro" id="IPR038071">
    <property type="entry name" value="UROD/MetE-like_sf"/>
</dbReference>
<dbReference type="EMBL" id="MWDQ01000053">
    <property type="protein sequence ID" value="OQB74047.1"/>
    <property type="molecule type" value="Genomic_DNA"/>
</dbReference>
<name>A0A1V6CAZ9_UNCT6</name>
<protein>
    <recommendedName>
        <fullName evidence="2">Methylcobalamin:coenzyme M methyltransferase</fullName>
    </recommendedName>
</protein>
<accession>A0A1V6CAZ9</accession>
<evidence type="ECO:0008006" key="2">
    <source>
        <dbReference type="Google" id="ProtNLM"/>
    </source>
</evidence>
<dbReference type="Proteomes" id="UP000485562">
    <property type="component" value="Unassembled WGS sequence"/>
</dbReference>
<dbReference type="AlphaFoldDB" id="A0A1V6CAZ9"/>
<organism evidence="1">
    <name type="scientific">candidate division TA06 bacterium ADurb.Bin131</name>
    <dbReference type="NCBI Taxonomy" id="1852827"/>
    <lineage>
        <taxon>Bacteria</taxon>
        <taxon>Bacteria division TA06</taxon>
    </lineage>
</organism>
<dbReference type="SUPFAM" id="SSF51726">
    <property type="entry name" value="UROD/MetE-like"/>
    <property type="match status" value="1"/>
</dbReference>
<proteinExistence type="predicted"/>
<comment type="caution">
    <text evidence="1">The sequence shown here is derived from an EMBL/GenBank/DDBJ whole genome shotgun (WGS) entry which is preliminary data.</text>
</comment>
<reference evidence="1" key="1">
    <citation type="submission" date="2017-02" db="EMBL/GenBank/DDBJ databases">
        <title>Delving into the versatile metabolic prowess of the omnipresent phylum Bacteroidetes.</title>
        <authorList>
            <person name="Nobu M.K."/>
            <person name="Mei R."/>
            <person name="Narihiro T."/>
            <person name="Kuroda K."/>
            <person name="Liu W.-T."/>
        </authorList>
    </citation>
    <scope>NUCLEOTIDE SEQUENCE</scope>
    <source>
        <strain evidence="1">ADurb.Bin131</strain>
    </source>
</reference>
<dbReference type="Gene3D" id="3.20.20.210">
    <property type="match status" value="1"/>
</dbReference>
<sequence>MNTRQEILALLRGQQIGKIPVSLYKIDPYDEKSFWAGHASFSHLLEKMRSSCHNFYFFRPNTGFFFSDPSTIEVKEERKQDSRISEVITLTVETEKGLLTRTARTTKLSNQQWVLKPWITTSHDIEKFLSLPYTPCKIDLRNFFEKESSYGDKSMPLISLPDPTGVTGFLFAPGDLPKFLLDYEKLVKQLFEIFVERLENIYRDISTLVHNVIIRIRGAEYLTPPILPIEYFRNYKDVFINYVIKPDAKLINILRSGNLNYVCYHWHDIREDLLPYVLRLGIDILEPVITTIEVPMTIAKIRKITGPNITLMGGPAIEDIEFRSSYEIAELCRDSIVQNGRSTKFVLIPSDVPSSIPLSPQTEENLLAMINTANNFTAII</sequence>
<gene>
    <name evidence="1" type="ORF">BWX89_00701</name>
</gene>